<proteinExistence type="predicted"/>
<organism evidence="1 2">
    <name type="scientific">Profundibacter amoris</name>
    <dbReference type="NCBI Taxonomy" id="2171755"/>
    <lineage>
        <taxon>Bacteria</taxon>
        <taxon>Pseudomonadati</taxon>
        <taxon>Pseudomonadota</taxon>
        <taxon>Alphaproteobacteria</taxon>
        <taxon>Rhodobacterales</taxon>
        <taxon>Paracoccaceae</taxon>
        <taxon>Profundibacter</taxon>
    </lineage>
</organism>
<evidence type="ECO:0000313" key="2">
    <source>
        <dbReference type="Proteomes" id="UP000261704"/>
    </source>
</evidence>
<dbReference type="Proteomes" id="UP000261704">
    <property type="component" value="Chromosome"/>
</dbReference>
<dbReference type="OrthoDB" id="7867642at2"/>
<name>A0A347UJH6_9RHOB</name>
<dbReference type="AlphaFoldDB" id="A0A347UJH6"/>
<protein>
    <recommendedName>
        <fullName evidence="3">Succinate dehydrogenase</fullName>
    </recommendedName>
</protein>
<evidence type="ECO:0008006" key="3">
    <source>
        <dbReference type="Google" id="ProtNLM"/>
    </source>
</evidence>
<evidence type="ECO:0000313" key="1">
    <source>
        <dbReference type="EMBL" id="AXX99004.1"/>
    </source>
</evidence>
<dbReference type="KEGG" id="pamo:BAR1_14350"/>
<dbReference type="RefSeq" id="WP_118943657.1">
    <property type="nucleotide sequence ID" value="NZ_CP032125.1"/>
</dbReference>
<dbReference type="PROSITE" id="PS51257">
    <property type="entry name" value="PROKAR_LIPOPROTEIN"/>
    <property type="match status" value="1"/>
</dbReference>
<accession>A0A347UJH6</accession>
<dbReference type="EMBL" id="CP032125">
    <property type="protein sequence ID" value="AXX99004.1"/>
    <property type="molecule type" value="Genomic_DNA"/>
</dbReference>
<gene>
    <name evidence="1" type="ORF">BAR1_14350</name>
</gene>
<reference evidence="1 2" key="1">
    <citation type="submission" date="2018-09" db="EMBL/GenBank/DDBJ databases">
        <title>Profundibacter amoris BAR1 gen. nov., sp. nov., a new member of the Roseobacter clade isolated at Lokis Castle Vent Field on the Arctic Mid-Oceanic Ridge.</title>
        <authorList>
            <person name="Le Moine Bauer S."/>
            <person name="Sjoeberg A.G."/>
            <person name="L'Haridon S."/>
            <person name="Stokke R."/>
            <person name="Roalkvam I."/>
            <person name="Steen I.H."/>
            <person name="Dahle H."/>
        </authorList>
    </citation>
    <scope>NUCLEOTIDE SEQUENCE [LARGE SCALE GENOMIC DNA]</scope>
    <source>
        <strain evidence="1 2">BAR1</strain>
    </source>
</reference>
<keyword evidence="2" id="KW-1185">Reference proteome</keyword>
<sequence>MLRALAIGLTAVSLSGCVTDGIVQDTSREAAKRVVTPIVVDKFPGGNTEAYSNCIIDNATTDEIFSLAKAAVTGVDQSTVNTVVTISTRGDTLKCFLKAELGSVTG</sequence>